<reference evidence="2 3" key="1">
    <citation type="submission" date="2016-04" db="EMBL/GenBank/DDBJ databases">
        <title>Genome analyses suggest a sexual origin of heterokaryosis in a supposedly ancient asexual fungus.</title>
        <authorList>
            <person name="Ropars J."/>
            <person name="Sedzielewska K."/>
            <person name="Noel J."/>
            <person name="Charron P."/>
            <person name="Farinelli L."/>
            <person name="Marton T."/>
            <person name="Kruger M."/>
            <person name="Pelin A."/>
            <person name="Brachmann A."/>
            <person name="Corradi N."/>
        </authorList>
    </citation>
    <scope>NUCLEOTIDE SEQUENCE [LARGE SCALE GENOMIC DNA]</scope>
    <source>
        <strain evidence="2 3">A5</strain>
    </source>
</reference>
<feature type="compositionally biased region" description="Basic residues" evidence="1">
    <location>
        <begin position="51"/>
        <end position="60"/>
    </location>
</feature>
<dbReference type="EMBL" id="LLXJ01000861">
    <property type="protein sequence ID" value="PKC05588.1"/>
    <property type="molecule type" value="Genomic_DNA"/>
</dbReference>
<dbReference type="AlphaFoldDB" id="A0A2N0PFI6"/>
<reference evidence="2 3" key="2">
    <citation type="submission" date="2017-09" db="EMBL/GenBank/DDBJ databases">
        <title>Extensive intraspecific genome diversity in a model arbuscular mycorrhizal fungus.</title>
        <authorList>
            <person name="Chen E.C."/>
            <person name="Morin E."/>
            <person name="Beaudet D."/>
            <person name="Noel J."/>
            <person name="Ndikumana S."/>
            <person name="Charron P."/>
            <person name="St-Onge C."/>
            <person name="Giorgi J."/>
            <person name="Grigoriev I.V."/>
            <person name="Roux C."/>
            <person name="Martin F.M."/>
            <person name="Corradi N."/>
        </authorList>
    </citation>
    <scope>NUCLEOTIDE SEQUENCE [LARGE SCALE GENOMIC DNA]</scope>
    <source>
        <strain evidence="2 3">A5</strain>
    </source>
</reference>
<organism evidence="2 3">
    <name type="scientific">Rhizophagus irregularis</name>
    <dbReference type="NCBI Taxonomy" id="588596"/>
    <lineage>
        <taxon>Eukaryota</taxon>
        <taxon>Fungi</taxon>
        <taxon>Fungi incertae sedis</taxon>
        <taxon>Mucoromycota</taxon>
        <taxon>Glomeromycotina</taxon>
        <taxon>Glomeromycetes</taxon>
        <taxon>Glomerales</taxon>
        <taxon>Glomeraceae</taxon>
        <taxon>Rhizophagus</taxon>
    </lineage>
</organism>
<evidence type="ECO:0000313" key="2">
    <source>
        <dbReference type="EMBL" id="PKC05588.1"/>
    </source>
</evidence>
<feature type="region of interest" description="Disordered" evidence="1">
    <location>
        <begin position="82"/>
        <end position="108"/>
    </location>
</feature>
<proteinExistence type="predicted"/>
<feature type="compositionally biased region" description="Basic and acidic residues" evidence="1">
    <location>
        <begin position="1"/>
        <end position="11"/>
    </location>
</feature>
<evidence type="ECO:0000313" key="3">
    <source>
        <dbReference type="Proteomes" id="UP000232722"/>
    </source>
</evidence>
<gene>
    <name evidence="2" type="ORF">RhiirA5_400861</name>
</gene>
<accession>A0A2N0PFI6</accession>
<dbReference type="Proteomes" id="UP000232722">
    <property type="component" value="Unassembled WGS sequence"/>
</dbReference>
<evidence type="ECO:0000256" key="1">
    <source>
        <dbReference type="SAM" id="MobiDB-lite"/>
    </source>
</evidence>
<sequence>MTETGRYRLHGDNAVCGKHKNTFTGKNWVIKKKRKEKGKKDKESKGTKGRERGRKGKGKGGKREGREREILLTCFHQMMMVHDNSSEQHDGEDNERDEEGVPAPEETIDSVLTIVIKKM</sequence>
<comment type="caution">
    <text evidence="2">The sequence shown here is derived from an EMBL/GenBank/DDBJ whole genome shotgun (WGS) entry which is preliminary data.</text>
</comment>
<feature type="region of interest" description="Disordered" evidence="1">
    <location>
        <begin position="1"/>
        <end position="68"/>
    </location>
</feature>
<protein>
    <submittedName>
        <fullName evidence="2">Uncharacterized protein</fullName>
    </submittedName>
</protein>
<name>A0A2N0PFI6_9GLOM</name>
<feature type="compositionally biased region" description="Basic and acidic residues" evidence="1">
    <location>
        <begin position="38"/>
        <end position="50"/>
    </location>
</feature>
<dbReference type="VEuPathDB" id="FungiDB:FUN_013945"/>